<sequence length="183" mass="20507">LHESTLKGYKIPGDPEKLIATLFADDTTVFLNSDDDCDHLQSILAVWCSASSAAFNVNKTAIIPDMSRSHSNTYRVNLLTSRRLSPARNPIPHEVEIMGEGKPVRVLGAWVGNNINQASIWVPTLEKVEANLNRWNKGHPTLEGHRHIINVEVGARTQYLTRVQGMPKQVEKLLGSLIRSFFW</sequence>
<reference evidence="1 2" key="1">
    <citation type="submission" date="2014-06" db="EMBL/GenBank/DDBJ databases">
        <title>Evolutionary Origins and Diversification of the Mycorrhizal Mutualists.</title>
        <authorList>
            <consortium name="DOE Joint Genome Institute"/>
            <consortium name="Mycorrhizal Genomics Consortium"/>
            <person name="Kohler A."/>
            <person name="Kuo A."/>
            <person name="Nagy L.G."/>
            <person name="Floudas D."/>
            <person name="Copeland A."/>
            <person name="Barry K.W."/>
            <person name="Cichocki N."/>
            <person name="Veneault-Fourrey C."/>
            <person name="LaButti K."/>
            <person name="Lindquist E.A."/>
            <person name="Lipzen A."/>
            <person name="Lundell T."/>
            <person name="Morin E."/>
            <person name="Murat C."/>
            <person name="Riley R."/>
            <person name="Ohm R."/>
            <person name="Sun H."/>
            <person name="Tunlid A."/>
            <person name="Henrissat B."/>
            <person name="Grigoriev I.V."/>
            <person name="Hibbett D.S."/>
            <person name="Martin F."/>
        </authorList>
    </citation>
    <scope>NUCLEOTIDE SEQUENCE [LARGE SCALE GENOMIC DNA]</scope>
    <source>
        <strain evidence="1 2">SS14</strain>
    </source>
</reference>
<dbReference type="AlphaFoldDB" id="A0A0C9VMZ2"/>
<keyword evidence="2" id="KW-1185">Reference proteome</keyword>
<dbReference type="Proteomes" id="UP000054279">
    <property type="component" value="Unassembled WGS sequence"/>
</dbReference>
<feature type="non-terminal residue" evidence="1">
    <location>
        <position position="183"/>
    </location>
</feature>
<name>A0A0C9VMZ2_SPHS4</name>
<gene>
    <name evidence="1" type="ORF">M422DRAFT_104548</name>
</gene>
<proteinExistence type="predicted"/>
<evidence type="ECO:0000313" key="2">
    <source>
        <dbReference type="Proteomes" id="UP000054279"/>
    </source>
</evidence>
<dbReference type="EMBL" id="KN837153">
    <property type="protein sequence ID" value="KIJ39340.1"/>
    <property type="molecule type" value="Genomic_DNA"/>
</dbReference>
<dbReference type="HOGENOM" id="CLU_077575_1_0_1"/>
<protein>
    <recommendedName>
        <fullName evidence="3">Reverse transcriptase domain-containing protein</fullName>
    </recommendedName>
</protein>
<accession>A0A0C9VMZ2</accession>
<dbReference type="OrthoDB" id="2205812at2759"/>
<organism evidence="1 2">
    <name type="scientific">Sphaerobolus stellatus (strain SS14)</name>
    <dbReference type="NCBI Taxonomy" id="990650"/>
    <lineage>
        <taxon>Eukaryota</taxon>
        <taxon>Fungi</taxon>
        <taxon>Dikarya</taxon>
        <taxon>Basidiomycota</taxon>
        <taxon>Agaricomycotina</taxon>
        <taxon>Agaricomycetes</taxon>
        <taxon>Phallomycetidae</taxon>
        <taxon>Geastrales</taxon>
        <taxon>Sphaerobolaceae</taxon>
        <taxon>Sphaerobolus</taxon>
    </lineage>
</organism>
<evidence type="ECO:0008006" key="3">
    <source>
        <dbReference type="Google" id="ProtNLM"/>
    </source>
</evidence>
<feature type="non-terminal residue" evidence="1">
    <location>
        <position position="1"/>
    </location>
</feature>
<evidence type="ECO:0000313" key="1">
    <source>
        <dbReference type="EMBL" id="KIJ39340.1"/>
    </source>
</evidence>